<dbReference type="AlphaFoldDB" id="A0A9D1HJY0"/>
<sequence length="407" mass="47052">MIYQKLSKRQLLAMTWWNRPKFQKFDGIICDGSIRSGKTVSMSVGFVLWAMARFDGAVFAICGKTIESLRRNVIVQLPTWLEGIVTIKERRNENKLLVTVNGRTNSFYLFGGRDESSYTLIQGITLAGVLFDEVALMPRSFVEQALARCSVEGSKFWFNCNPEGPGHWFYTEWVQKAAERHVLHLHFTMDDNLSLSALIKRRYEGMYSGVFYDRYIRGLWVVAEGLIYTCFNSKMHVVPAQERAYDKYYISCDYGTINPTSMGLWGRVGGKWYRIAEYYFDSRREKRQQTDAEYYEQLCKLAGDRKIHAVIVDPSAASFIETIRRGGRFRVEPASNAVLDGIRDVSTQLQQGNLFINDCCRDCIREFGLYRWDEKAASDKPLKTDDHSMDDLRYFVHTAFAPPRFSF</sequence>
<accession>A0A9D1HJY0</accession>
<protein>
    <submittedName>
        <fullName evidence="1">PBSX family phage terminase large subunit</fullName>
    </submittedName>
</protein>
<dbReference type="InterPro" id="IPR027417">
    <property type="entry name" value="P-loop_NTPase"/>
</dbReference>
<dbReference type="NCBIfam" id="TIGR01547">
    <property type="entry name" value="phage_term_2"/>
    <property type="match status" value="1"/>
</dbReference>
<name>A0A9D1HJY0_9FIRM</name>
<dbReference type="InterPro" id="IPR006437">
    <property type="entry name" value="Phage_terminase_lsu"/>
</dbReference>
<dbReference type="Gene3D" id="3.40.50.300">
    <property type="entry name" value="P-loop containing nucleotide triphosphate hydrolases"/>
    <property type="match status" value="1"/>
</dbReference>
<gene>
    <name evidence="1" type="ORF">IAB00_03965</name>
</gene>
<dbReference type="EMBL" id="DVMH01000021">
    <property type="protein sequence ID" value="HIU10387.1"/>
    <property type="molecule type" value="Genomic_DNA"/>
</dbReference>
<evidence type="ECO:0000313" key="1">
    <source>
        <dbReference type="EMBL" id="HIU10387.1"/>
    </source>
</evidence>
<proteinExistence type="predicted"/>
<reference evidence="1" key="1">
    <citation type="submission" date="2020-10" db="EMBL/GenBank/DDBJ databases">
        <authorList>
            <person name="Gilroy R."/>
        </authorList>
    </citation>
    <scope>NUCLEOTIDE SEQUENCE</scope>
    <source>
        <strain evidence="1">2830</strain>
    </source>
</reference>
<dbReference type="Pfam" id="PF03237">
    <property type="entry name" value="Terminase_6N"/>
    <property type="match status" value="1"/>
</dbReference>
<comment type="caution">
    <text evidence="1">The sequence shown here is derived from an EMBL/GenBank/DDBJ whole genome shotgun (WGS) entry which is preliminary data.</text>
</comment>
<dbReference type="Proteomes" id="UP000824124">
    <property type="component" value="Unassembled WGS sequence"/>
</dbReference>
<reference evidence="1" key="2">
    <citation type="journal article" date="2021" name="PeerJ">
        <title>Extensive microbial diversity within the chicken gut microbiome revealed by metagenomics and culture.</title>
        <authorList>
            <person name="Gilroy R."/>
            <person name="Ravi A."/>
            <person name="Getino M."/>
            <person name="Pursley I."/>
            <person name="Horton D.L."/>
            <person name="Alikhan N.F."/>
            <person name="Baker D."/>
            <person name="Gharbi K."/>
            <person name="Hall N."/>
            <person name="Watson M."/>
            <person name="Adriaenssens E.M."/>
            <person name="Foster-Nyarko E."/>
            <person name="Jarju S."/>
            <person name="Secka A."/>
            <person name="Antonio M."/>
            <person name="Oren A."/>
            <person name="Chaudhuri R.R."/>
            <person name="La Ragione R."/>
            <person name="Hildebrand F."/>
            <person name="Pallen M.J."/>
        </authorList>
    </citation>
    <scope>NUCLEOTIDE SEQUENCE</scope>
    <source>
        <strain evidence="1">2830</strain>
    </source>
</reference>
<organism evidence="1 2">
    <name type="scientific">Candidatus Avidehalobacter gallistercoris</name>
    <dbReference type="NCBI Taxonomy" id="2840694"/>
    <lineage>
        <taxon>Bacteria</taxon>
        <taxon>Bacillati</taxon>
        <taxon>Bacillota</taxon>
        <taxon>Clostridia</taxon>
        <taxon>Eubacteriales</taxon>
        <taxon>Peptococcaceae</taxon>
        <taxon>Peptococcaceae incertae sedis</taxon>
        <taxon>Candidatus Avidehalobacter</taxon>
    </lineage>
</organism>
<evidence type="ECO:0000313" key="2">
    <source>
        <dbReference type="Proteomes" id="UP000824124"/>
    </source>
</evidence>
<dbReference type="Gene3D" id="3.30.420.280">
    <property type="match status" value="1"/>
</dbReference>